<feature type="transmembrane region" description="Helical" evidence="1">
    <location>
        <begin position="279"/>
        <end position="294"/>
    </location>
</feature>
<evidence type="ECO:0000256" key="1">
    <source>
        <dbReference type="SAM" id="Phobius"/>
    </source>
</evidence>
<gene>
    <name evidence="3" type="ORF">J8273_6613</name>
</gene>
<protein>
    <submittedName>
        <fullName evidence="3">PAP2 superfamily</fullName>
    </submittedName>
</protein>
<evidence type="ECO:0000259" key="2">
    <source>
        <dbReference type="Pfam" id="PF01569"/>
    </source>
</evidence>
<keyword evidence="1" id="KW-0472">Membrane</keyword>
<dbReference type="GO" id="GO:0042392">
    <property type="term" value="F:sphingosine-1-phosphate phosphatase activity"/>
    <property type="evidence" value="ECO:0007669"/>
    <property type="project" value="TreeGrafter"/>
</dbReference>
<evidence type="ECO:0000313" key="4">
    <source>
        <dbReference type="Proteomes" id="UP000717585"/>
    </source>
</evidence>
<comment type="caution">
    <text evidence="3">The sequence shown here is derived from an EMBL/GenBank/DDBJ whole genome shotgun (WGS) entry which is preliminary data.</text>
</comment>
<dbReference type="EMBL" id="JAHDYR010000040">
    <property type="protein sequence ID" value="KAG9392022.1"/>
    <property type="molecule type" value="Genomic_DNA"/>
</dbReference>
<dbReference type="PANTHER" id="PTHR14969">
    <property type="entry name" value="SPHINGOSINE-1-PHOSPHATE PHOSPHOHYDROLASE"/>
    <property type="match status" value="1"/>
</dbReference>
<proteinExistence type="predicted"/>
<feature type="transmembrane region" description="Helical" evidence="1">
    <location>
        <begin position="347"/>
        <end position="368"/>
    </location>
</feature>
<feature type="transmembrane region" description="Helical" evidence="1">
    <location>
        <begin position="147"/>
        <end position="168"/>
    </location>
</feature>
<dbReference type="PANTHER" id="PTHR14969:SF55">
    <property type="entry name" value="PHOSPHATIDIC ACID PHOSPHATASE TYPE 2_HALOPEROXIDASE DOMAIN-CONTAINING PROTEIN"/>
    <property type="match status" value="1"/>
</dbReference>
<feature type="transmembrane region" description="Helical" evidence="1">
    <location>
        <begin position="174"/>
        <end position="196"/>
    </location>
</feature>
<dbReference type="InterPro" id="IPR000326">
    <property type="entry name" value="PAP2/HPO"/>
</dbReference>
<dbReference type="Pfam" id="PF01569">
    <property type="entry name" value="PAP2"/>
    <property type="match status" value="1"/>
</dbReference>
<keyword evidence="1" id="KW-0812">Transmembrane</keyword>
<feature type="transmembrane region" description="Helical" evidence="1">
    <location>
        <begin position="105"/>
        <end position="126"/>
    </location>
</feature>
<accession>A0A8J6B863</accession>
<dbReference type="AlphaFoldDB" id="A0A8J6B863"/>
<feature type="transmembrane region" description="Helical" evidence="1">
    <location>
        <begin position="314"/>
        <end position="335"/>
    </location>
</feature>
<name>A0A8J6B863_9EUKA</name>
<dbReference type="InterPro" id="IPR036938">
    <property type="entry name" value="PAP2/HPO_sf"/>
</dbReference>
<feature type="transmembrane region" description="Helical" evidence="1">
    <location>
        <begin position="74"/>
        <end position="99"/>
    </location>
</feature>
<feature type="transmembrane region" description="Helical" evidence="1">
    <location>
        <begin position="208"/>
        <end position="229"/>
    </location>
</feature>
<feature type="transmembrane region" description="Helical" evidence="1">
    <location>
        <begin position="249"/>
        <end position="267"/>
    </location>
</feature>
<dbReference type="Proteomes" id="UP000717585">
    <property type="component" value="Unassembled WGS sequence"/>
</dbReference>
<dbReference type="OrthoDB" id="17812at2759"/>
<keyword evidence="1" id="KW-1133">Transmembrane helix</keyword>
<dbReference type="SUPFAM" id="SSF48317">
    <property type="entry name" value="Acid phosphatase/Vanadium-dependent haloperoxidase"/>
    <property type="match status" value="1"/>
</dbReference>
<evidence type="ECO:0000313" key="3">
    <source>
        <dbReference type="EMBL" id="KAG9392022.1"/>
    </source>
</evidence>
<dbReference type="Gene3D" id="1.20.144.10">
    <property type="entry name" value="Phosphatidic acid phosphatase type 2/haloperoxidase"/>
    <property type="match status" value="1"/>
</dbReference>
<feature type="domain" description="Phosphatidic acid phosphatase type 2/haloperoxidase" evidence="2">
    <location>
        <begin position="106"/>
        <end position="222"/>
    </location>
</feature>
<reference evidence="3" key="1">
    <citation type="submission" date="2021-05" db="EMBL/GenBank/DDBJ databases">
        <title>A free-living protist that lacks canonical eukaryotic 1 DNA replication and segregation systems.</title>
        <authorList>
            <person name="Salas-Leiva D.E."/>
            <person name="Tromer E.C."/>
            <person name="Curtis B.A."/>
            <person name="Jerlstrom-Hultqvist J."/>
            <person name="Kolisko M."/>
            <person name="Yi Z."/>
            <person name="Salas-Leiva J.S."/>
            <person name="Gallot-Lavallee L."/>
            <person name="Kops G.J.P.L."/>
            <person name="Archibald J.M."/>
            <person name="Simpson A.G.B."/>
            <person name="Roger A.J."/>
        </authorList>
    </citation>
    <scope>NUCLEOTIDE SEQUENCE</scope>
    <source>
        <strain evidence="3">BICM</strain>
    </source>
</reference>
<sequence length="377" mass="41207">MAVSEPGKGLVGEALEAKYCLVDTSYEGVSIKFKRKKPTSFVFDFPRSVEDKWRRFDDALLRYAQSADNKFFHVFDYVMTFLTCVEIGCIIPTILFALALDDLGLYSLILSTFTAIVSQIPKRFVWRDRPYMQGRAFRRRKDETSSIPSRAVTCAVVYSIGGVCAYLHTNLNIFGLVVSLPLFVASVPFIILTAIARIQLGVHFPTDCILGVFQGLFIVGISIFTYAAIDLACAAGFVAAPLTLATIPWIWILLGHFAGILVAFVGLAPPARLWSKSPVILALLAPPLLFAAILECPSKGRVLFGDTDASLLTVLTAVAWVGMLAVVVVVGVRLIQTKATGGGIMIAIGYFAVMSVLQLLGLVMWRIYIGQPEFFEG</sequence>
<keyword evidence="4" id="KW-1185">Reference proteome</keyword>
<organism evidence="3 4">
    <name type="scientific">Carpediemonas membranifera</name>
    <dbReference type="NCBI Taxonomy" id="201153"/>
    <lineage>
        <taxon>Eukaryota</taxon>
        <taxon>Metamonada</taxon>
        <taxon>Carpediemonas-like organisms</taxon>
        <taxon>Carpediemonas</taxon>
    </lineage>
</organism>